<dbReference type="Proteomes" id="UP000053664">
    <property type="component" value="Unassembled WGS sequence"/>
</dbReference>
<feature type="chain" id="PRO_5001603440" description="Aldose 1-epimerase" evidence="4">
    <location>
        <begin position="23"/>
        <end position="465"/>
    </location>
</feature>
<comment type="similarity">
    <text evidence="1">Belongs to the aldose epimerase family.</text>
</comment>
<evidence type="ECO:0000313" key="6">
    <source>
        <dbReference type="Proteomes" id="UP000053664"/>
    </source>
</evidence>
<dbReference type="Pfam" id="PF01263">
    <property type="entry name" value="Aldose_epim"/>
    <property type="match status" value="1"/>
</dbReference>
<keyword evidence="2" id="KW-0413">Isomerase</keyword>
<dbReference type="OrthoDB" id="274691at2759"/>
<keyword evidence="3" id="KW-0119">Carbohydrate metabolism</keyword>
<dbReference type="SUPFAM" id="SSF74650">
    <property type="entry name" value="Galactose mutarotase-like"/>
    <property type="match status" value="1"/>
</dbReference>
<evidence type="ECO:0000256" key="4">
    <source>
        <dbReference type="SAM" id="SignalP"/>
    </source>
</evidence>
<reference evidence="5 6" key="1">
    <citation type="journal article" date="2013" name="Plant Cell">
        <title>The transition from a phytopathogenic smut ancestor to an anamorphic biocontrol agent deciphered by comparative whole-genome analysis.</title>
        <authorList>
            <person name="Lefebvre F."/>
            <person name="Joly D.L."/>
            <person name="Labbe C."/>
            <person name="Teichmann B."/>
            <person name="Linning R."/>
            <person name="Belzile F."/>
            <person name="Bakkeren G."/>
            <person name="Belanger R.R."/>
        </authorList>
    </citation>
    <scope>NUCLEOTIDE SEQUENCE [LARGE SCALE GENOMIC DNA]</scope>
    <source>
        <strain evidence="5 6">PF-1</strain>
    </source>
</reference>
<gene>
    <name evidence="5" type="ORF">PFL1_03958</name>
</gene>
<dbReference type="InterPro" id="IPR008183">
    <property type="entry name" value="Aldose_1/G6P_1-epimerase"/>
</dbReference>
<protein>
    <recommendedName>
        <fullName evidence="7">Aldose 1-epimerase</fullName>
    </recommendedName>
</protein>
<dbReference type="PANTHER" id="PTHR10091:SF6">
    <property type="entry name" value="1-EPIMERASE, PUTATIVE (AFU_ORTHOLOGUE AFUA_3G13240)-RELATED"/>
    <property type="match status" value="1"/>
</dbReference>
<dbReference type="AlphaFoldDB" id="A0A061H9F1"/>
<evidence type="ECO:0000313" key="5">
    <source>
        <dbReference type="EMBL" id="EPQ28655.1"/>
    </source>
</evidence>
<keyword evidence="4" id="KW-0732">Signal</keyword>
<dbReference type="PANTHER" id="PTHR10091">
    <property type="entry name" value="ALDOSE-1-EPIMERASE"/>
    <property type="match status" value="1"/>
</dbReference>
<organism evidence="5 6">
    <name type="scientific">Pseudozyma flocculosa PF-1</name>
    <dbReference type="NCBI Taxonomy" id="1277687"/>
    <lineage>
        <taxon>Eukaryota</taxon>
        <taxon>Fungi</taxon>
        <taxon>Dikarya</taxon>
        <taxon>Basidiomycota</taxon>
        <taxon>Ustilaginomycotina</taxon>
        <taxon>Ustilaginomycetes</taxon>
        <taxon>Ustilaginales</taxon>
        <taxon>Ustilaginaceae</taxon>
        <taxon>Pseudozyma</taxon>
    </lineage>
</organism>
<evidence type="ECO:0000256" key="3">
    <source>
        <dbReference type="ARBA" id="ARBA00023277"/>
    </source>
</evidence>
<dbReference type="InterPro" id="IPR014718">
    <property type="entry name" value="GH-type_carb-bd"/>
</dbReference>
<evidence type="ECO:0008006" key="7">
    <source>
        <dbReference type="Google" id="ProtNLM"/>
    </source>
</evidence>
<dbReference type="KEGG" id="pfp:PFL1_03958"/>
<proteinExistence type="inferred from homology"/>
<feature type="signal peptide" evidence="4">
    <location>
        <begin position="1"/>
        <end position="22"/>
    </location>
</feature>
<dbReference type="GO" id="GO:0006006">
    <property type="term" value="P:glucose metabolic process"/>
    <property type="evidence" value="ECO:0007669"/>
    <property type="project" value="TreeGrafter"/>
</dbReference>
<dbReference type="HOGENOM" id="CLU_031753_0_0_1"/>
<name>A0A061H9F1_9BASI</name>
<dbReference type="RefSeq" id="XP_007879672.1">
    <property type="nucleotide sequence ID" value="XM_007881481.1"/>
</dbReference>
<dbReference type="GeneID" id="19318065"/>
<dbReference type="Gene3D" id="2.70.98.10">
    <property type="match status" value="1"/>
</dbReference>
<accession>A0A061H9F1</accession>
<dbReference type="GO" id="GO:0030246">
    <property type="term" value="F:carbohydrate binding"/>
    <property type="evidence" value="ECO:0007669"/>
    <property type="project" value="InterPro"/>
</dbReference>
<dbReference type="GO" id="GO:0033499">
    <property type="term" value="P:galactose catabolic process via UDP-galactose, Leloir pathway"/>
    <property type="evidence" value="ECO:0007669"/>
    <property type="project" value="TreeGrafter"/>
</dbReference>
<dbReference type="InterPro" id="IPR011013">
    <property type="entry name" value="Gal_mutarotase_sf_dom"/>
</dbReference>
<dbReference type="EMBL" id="KE361634">
    <property type="protein sequence ID" value="EPQ28655.1"/>
    <property type="molecule type" value="Genomic_DNA"/>
</dbReference>
<dbReference type="GO" id="GO:0004034">
    <property type="term" value="F:aldose 1-epimerase activity"/>
    <property type="evidence" value="ECO:0007669"/>
    <property type="project" value="TreeGrafter"/>
</dbReference>
<evidence type="ECO:0000256" key="2">
    <source>
        <dbReference type="ARBA" id="ARBA00023235"/>
    </source>
</evidence>
<dbReference type="eggNOG" id="KOG1604">
    <property type="taxonomic scope" value="Eukaryota"/>
</dbReference>
<dbReference type="CDD" id="cd09019">
    <property type="entry name" value="galactose_mutarotase_like"/>
    <property type="match status" value="1"/>
</dbReference>
<dbReference type="InterPro" id="IPR047215">
    <property type="entry name" value="Galactose_mutarotase-like"/>
</dbReference>
<evidence type="ECO:0000256" key="1">
    <source>
        <dbReference type="ARBA" id="ARBA00006206"/>
    </source>
</evidence>
<sequence>MTLPRLSLLLPVVLQLLGSASALPSPAAVADETPLWLRQADAANSTSTSSAAESRSTPGFVNNGTIGSYDCSTSASSSSQVSFSTVPGSGCVEAQPPVYPYNAINLRSSDDSIRATVLPYGSVVSELWVKDRYGGWRDVVLGFDNKTNYGTDTIHPNFSPIVGRYANRIKNGTFEVDGKTYKAPLNENNLDTLHGGDIGYDRSAYRVEEVKADEILLSHLDPDGFQGFPGEVKTYTRYRLLPDATWEIELNATASKRTPLMLSSHVYWNLEAYNESQTILDHVLHLPKADKYVKTDTILIPTGELPTVEGTPYDFRTPHAFRDMFNETLGVCGFNCTGWDSCFVMTDPPKKREAKQQSVIELSSLKSGIKLSVSASNQPAIQVYTCSGINSPAKGSIPRKRSHGGDGTLDKVYDNYSCVVLEMEDYIDGINNPQWGRDQIYGPDRPYHWRAKYSFSNIDEQGKAM</sequence>